<dbReference type="PANTHER" id="PTHR30480:SF13">
    <property type="entry name" value="BETA-HEXOSAMINIDASE"/>
    <property type="match status" value="1"/>
</dbReference>
<dbReference type="GO" id="GO:0004563">
    <property type="term" value="F:beta-N-acetylhexosaminidase activity"/>
    <property type="evidence" value="ECO:0007669"/>
    <property type="project" value="UniProtKB-EC"/>
</dbReference>
<name>A0A6N7EV06_9GAMM</name>
<feature type="domain" description="Glycoside hydrolase family 3 N-terminal" evidence="6">
    <location>
        <begin position="16"/>
        <end position="289"/>
    </location>
</feature>
<dbReference type="Proteomes" id="UP000471298">
    <property type="component" value="Unassembled WGS sequence"/>
</dbReference>
<evidence type="ECO:0000313" key="8">
    <source>
        <dbReference type="Proteomes" id="UP000471298"/>
    </source>
</evidence>
<dbReference type="PANTHER" id="PTHR30480">
    <property type="entry name" value="BETA-HEXOSAMINIDASE-RELATED"/>
    <property type="match status" value="1"/>
</dbReference>
<dbReference type="InterPro" id="IPR036962">
    <property type="entry name" value="Glyco_hydro_3_N_sf"/>
</dbReference>
<dbReference type="InterPro" id="IPR017853">
    <property type="entry name" value="GH"/>
</dbReference>
<evidence type="ECO:0000313" key="7">
    <source>
        <dbReference type="EMBL" id="MPV85269.1"/>
    </source>
</evidence>
<evidence type="ECO:0000256" key="5">
    <source>
        <dbReference type="ARBA" id="ARBA00023295"/>
    </source>
</evidence>
<dbReference type="GO" id="GO:0005975">
    <property type="term" value="P:carbohydrate metabolic process"/>
    <property type="evidence" value="ECO:0007669"/>
    <property type="project" value="InterPro"/>
</dbReference>
<evidence type="ECO:0000256" key="1">
    <source>
        <dbReference type="ARBA" id="ARBA00001231"/>
    </source>
</evidence>
<sequence length="349" mass="37952">MISNTALFMIGIQGKQLTDAECQLLQHPLTAGVILFTRNYDNPDQITQFVNTLRETATNDLLIAVDHEGGRVQRFRDGFTAIPPMATFGALYDDKQAAHCPQQIAHAAGYVMAHEIAACDIDFSFAPVLDLQTDFSTIIGDRAFHENPDIIGELAAAFYAGMREAGTIGVGKHFPGHGGVVADSHLELPVSTADFATLQQTEIQPFKHLIEAGIEAIMPAHILYSQVDGMPAGFSNFWLAEVLRHQLGFNGAIISDDLDMAGAAAFGGMADRVALAAKNCDLILLCNDFDSMQIAYQCQPITPDNDRQARLTALQRNKAALNTTNSGATQSNRYNTLKTLLLKARLQHH</sequence>
<dbReference type="InterPro" id="IPR050226">
    <property type="entry name" value="NagZ_Beta-hexosaminidase"/>
</dbReference>
<evidence type="ECO:0000256" key="3">
    <source>
        <dbReference type="ARBA" id="ARBA00012663"/>
    </source>
</evidence>
<dbReference type="Gene3D" id="3.20.20.300">
    <property type="entry name" value="Glycoside hydrolase, family 3, N-terminal domain"/>
    <property type="match status" value="1"/>
</dbReference>
<reference evidence="7 8" key="1">
    <citation type="submission" date="2019-10" db="EMBL/GenBank/DDBJ databases">
        <title>Cardiobacteriales fam. a chemoheterotrophic member of the order Cardiobacteriales, and proposal of Cardiobacteriales fam. nov.</title>
        <authorList>
            <person name="Wang C."/>
        </authorList>
    </citation>
    <scope>NUCLEOTIDE SEQUENCE [LARGE SCALE GENOMIC DNA]</scope>
    <source>
        <strain evidence="7 8">ML27</strain>
    </source>
</reference>
<dbReference type="Pfam" id="PF00933">
    <property type="entry name" value="Glyco_hydro_3"/>
    <property type="match status" value="1"/>
</dbReference>
<dbReference type="GO" id="GO:0009254">
    <property type="term" value="P:peptidoglycan turnover"/>
    <property type="evidence" value="ECO:0007669"/>
    <property type="project" value="TreeGrafter"/>
</dbReference>
<proteinExistence type="inferred from homology"/>
<gene>
    <name evidence="7" type="primary">nagZ</name>
    <name evidence="7" type="ORF">GCU85_00795</name>
</gene>
<dbReference type="SUPFAM" id="SSF51445">
    <property type="entry name" value="(Trans)glycosidases"/>
    <property type="match status" value="1"/>
</dbReference>
<dbReference type="NCBIfam" id="NF003740">
    <property type="entry name" value="PRK05337.1"/>
    <property type="match status" value="1"/>
</dbReference>
<dbReference type="InterPro" id="IPR001764">
    <property type="entry name" value="Glyco_hydro_3_N"/>
</dbReference>
<dbReference type="InParanoid" id="A0A6N7EV06"/>
<dbReference type="EMBL" id="WHNW01000001">
    <property type="protein sequence ID" value="MPV85269.1"/>
    <property type="molecule type" value="Genomic_DNA"/>
</dbReference>
<comment type="catalytic activity">
    <reaction evidence="1">
        <text>Hydrolysis of terminal non-reducing N-acetyl-D-hexosamine residues in N-acetyl-beta-D-hexosaminides.</text>
        <dbReference type="EC" id="3.2.1.52"/>
    </reaction>
</comment>
<accession>A0A6N7EV06</accession>
<comment type="caution">
    <text evidence="7">The sequence shown here is derived from an EMBL/GenBank/DDBJ whole genome shotgun (WGS) entry which is preliminary data.</text>
</comment>
<dbReference type="FunCoup" id="A0A6N7EV06">
    <property type="interactions" value="288"/>
</dbReference>
<keyword evidence="5 7" id="KW-0326">Glycosidase</keyword>
<keyword evidence="4 7" id="KW-0378">Hydrolase</keyword>
<organism evidence="7 8">
    <name type="scientific">Ostreibacterium oceani</name>
    <dbReference type="NCBI Taxonomy" id="2654998"/>
    <lineage>
        <taxon>Bacteria</taxon>
        <taxon>Pseudomonadati</taxon>
        <taxon>Pseudomonadota</taxon>
        <taxon>Gammaproteobacteria</taxon>
        <taxon>Cardiobacteriales</taxon>
        <taxon>Ostreibacteriaceae</taxon>
        <taxon>Ostreibacterium</taxon>
    </lineage>
</organism>
<comment type="similarity">
    <text evidence="2">Belongs to the glycosyl hydrolase 3 family.</text>
</comment>
<protein>
    <recommendedName>
        <fullName evidence="3">beta-N-acetylhexosaminidase</fullName>
        <ecNumber evidence="3">3.2.1.52</ecNumber>
    </recommendedName>
</protein>
<evidence type="ECO:0000256" key="4">
    <source>
        <dbReference type="ARBA" id="ARBA00022801"/>
    </source>
</evidence>
<dbReference type="RefSeq" id="WP_152808357.1">
    <property type="nucleotide sequence ID" value="NZ_WHNW01000001.1"/>
</dbReference>
<keyword evidence="8" id="KW-1185">Reference proteome</keyword>
<dbReference type="AlphaFoldDB" id="A0A6N7EV06"/>
<evidence type="ECO:0000259" key="6">
    <source>
        <dbReference type="Pfam" id="PF00933"/>
    </source>
</evidence>
<dbReference type="EC" id="3.2.1.52" evidence="3"/>
<evidence type="ECO:0000256" key="2">
    <source>
        <dbReference type="ARBA" id="ARBA00005336"/>
    </source>
</evidence>